<dbReference type="PANTHER" id="PTHR44169">
    <property type="entry name" value="NADPH-DEPENDENT 1-ACYLDIHYDROXYACETONE PHOSPHATE REDUCTASE"/>
    <property type="match status" value="1"/>
</dbReference>
<protein>
    <submittedName>
        <fullName evidence="4">Short-chain dehydrogenase</fullName>
    </submittedName>
</protein>
<comment type="caution">
    <text evidence="4">The sequence shown here is derived from an EMBL/GenBank/DDBJ whole genome shotgun (WGS) entry which is preliminary data.</text>
</comment>
<dbReference type="OrthoDB" id="9775296at2"/>
<keyword evidence="2" id="KW-0560">Oxidoreductase</keyword>
<sequence>MSVILITGASSGIGYQTAQDLARQGHTVYGAARRVDKITPLAKDGVKPLPLDVTSDASLQAAVTTLIANEGRIDVLINNAGYGSYGAVEDVTIAEAKKQFDVNLFGMARLTQLVLPYMRQQHSGRIINTSSMGGRLVSYMGAWYHATKYAVEAFSDALRMETKAFGIQVSLIEPGGIKTNWGFIAADHLVASAQGGAYEQQATKAATGMRRQYASKLLSQPAVISKAIAKAVNQRHPRPRYLVGFGAKPLVFAKAILPTRLFDFIMMHAS</sequence>
<dbReference type="PRINTS" id="PR00081">
    <property type="entry name" value="GDHRDH"/>
</dbReference>
<dbReference type="Pfam" id="PF00106">
    <property type="entry name" value="adh_short"/>
    <property type="match status" value="1"/>
</dbReference>
<dbReference type="Gene3D" id="3.40.50.720">
    <property type="entry name" value="NAD(P)-binding Rossmann-like Domain"/>
    <property type="match status" value="1"/>
</dbReference>
<dbReference type="EMBL" id="JZCR01000019">
    <property type="protein sequence ID" value="KJW12585.1"/>
    <property type="molecule type" value="Genomic_DNA"/>
</dbReference>
<comment type="similarity">
    <text evidence="1 3">Belongs to the short-chain dehydrogenases/reductases (SDR) family.</text>
</comment>
<accession>A0A0F3RRR2</accession>
<dbReference type="CDD" id="cd05374">
    <property type="entry name" value="17beta-HSD-like_SDR_c"/>
    <property type="match status" value="1"/>
</dbReference>
<dbReference type="InterPro" id="IPR002347">
    <property type="entry name" value="SDR_fam"/>
</dbReference>
<dbReference type="NCBIfam" id="NF004826">
    <property type="entry name" value="PRK06182.1"/>
    <property type="match status" value="1"/>
</dbReference>
<dbReference type="PATRIC" id="fig|216463.3.peg.903"/>
<dbReference type="GO" id="GO:0016491">
    <property type="term" value="F:oxidoreductase activity"/>
    <property type="evidence" value="ECO:0007669"/>
    <property type="project" value="UniProtKB-KW"/>
</dbReference>
<organism evidence="4 5">
    <name type="scientific">Levilactobacillus spicheri</name>
    <dbReference type="NCBI Taxonomy" id="216463"/>
    <lineage>
        <taxon>Bacteria</taxon>
        <taxon>Bacillati</taxon>
        <taxon>Bacillota</taxon>
        <taxon>Bacilli</taxon>
        <taxon>Lactobacillales</taxon>
        <taxon>Lactobacillaceae</taxon>
        <taxon>Levilactobacillus</taxon>
    </lineage>
</organism>
<gene>
    <name evidence="4" type="ORF">VC81_08915</name>
</gene>
<evidence type="ECO:0000256" key="1">
    <source>
        <dbReference type="ARBA" id="ARBA00006484"/>
    </source>
</evidence>
<dbReference type="PANTHER" id="PTHR44169:SF6">
    <property type="entry name" value="NADPH-DEPENDENT 1-ACYLDIHYDROXYACETONE PHOSPHATE REDUCTASE"/>
    <property type="match status" value="1"/>
</dbReference>
<name>A0A0F3RRR2_9LACO</name>
<evidence type="ECO:0000313" key="5">
    <source>
        <dbReference type="Proteomes" id="UP000033491"/>
    </source>
</evidence>
<reference evidence="4 5" key="1">
    <citation type="submission" date="2015-03" db="EMBL/GenBank/DDBJ databases">
        <authorList>
            <person name="Zheng J."/>
            <person name="Ganezle M."/>
        </authorList>
    </citation>
    <scope>NUCLEOTIDE SEQUENCE [LARGE SCALE GENOMIC DNA]</scope>
    <source>
        <strain evidence="4 5">LP38</strain>
    </source>
</reference>
<dbReference type="PRINTS" id="PR00080">
    <property type="entry name" value="SDRFAMILY"/>
</dbReference>
<dbReference type="InterPro" id="IPR036291">
    <property type="entry name" value="NAD(P)-bd_dom_sf"/>
</dbReference>
<evidence type="ECO:0000256" key="3">
    <source>
        <dbReference type="RuleBase" id="RU000363"/>
    </source>
</evidence>
<evidence type="ECO:0000256" key="2">
    <source>
        <dbReference type="ARBA" id="ARBA00023002"/>
    </source>
</evidence>
<dbReference type="AlphaFoldDB" id="A0A0F3RRR2"/>
<dbReference type="SUPFAM" id="SSF51735">
    <property type="entry name" value="NAD(P)-binding Rossmann-fold domains"/>
    <property type="match status" value="1"/>
</dbReference>
<proteinExistence type="inferred from homology"/>
<evidence type="ECO:0000313" key="4">
    <source>
        <dbReference type="EMBL" id="KJW12585.1"/>
    </source>
</evidence>
<dbReference type="Proteomes" id="UP000033491">
    <property type="component" value="Unassembled WGS sequence"/>
</dbReference>
<dbReference type="STRING" id="216463.VC81_08915"/>
<dbReference type="RefSeq" id="WP_045807693.1">
    <property type="nucleotide sequence ID" value="NZ_JZCR01000019.1"/>
</dbReference>